<accession>A0A934W668</accession>
<dbReference type="EMBL" id="JAEPBG010000005">
    <property type="protein sequence ID" value="MBK4735837.1"/>
    <property type="molecule type" value="Genomic_DNA"/>
</dbReference>
<sequence>MGKKSPTNQFFFGPGPHGEAAYDKRPELIQIEFTEAARQLCEEFERFCHTRQDQLEVFGISEMFSRVREVAMRLSLIVAVSDGKDAIEASHAQWAIDFAQYWADRAISELIAKIADTPFAALRNEVAEHVMKAGLRGLTHAELARKSARFKGADMKLRNSVFEVLTVDQDMRWVTYPSRSGRARPRIAFVHVPKTGDEDDS</sequence>
<reference evidence="1" key="1">
    <citation type="submission" date="2021-01" db="EMBL/GenBank/DDBJ databases">
        <title>Genome sequence of strain Noviherbaspirillum sp. DKR-6.</title>
        <authorList>
            <person name="Chaudhary D.K."/>
        </authorList>
    </citation>
    <scope>NUCLEOTIDE SEQUENCE</scope>
    <source>
        <strain evidence="1">DKR-6</strain>
    </source>
</reference>
<gene>
    <name evidence="1" type="ORF">JJB74_14545</name>
</gene>
<proteinExistence type="predicted"/>
<evidence type="ECO:0000313" key="2">
    <source>
        <dbReference type="Proteomes" id="UP000622890"/>
    </source>
</evidence>
<dbReference type="Proteomes" id="UP000622890">
    <property type="component" value="Unassembled WGS sequence"/>
</dbReference>
<evidence type="ECO:0000313" key="1">
    <source>
        <dbReference type="EMBL" id="MBK4735837.1"/>
    </source>
</evidence>
<keyword evidence="2" id="KW-1185">Reference proteome</keyword>
<dbReference type="AlphaFoldDB" id="A0A934W668"/>
<organism evidence="1 2">
    <name type="scientific">Noviherbaspirillum pedocola</name>
    <dbReference type="NCBI Taxonomy" id="2801341"/>
    <lineage>
        <taxon>Bacteria</taxon>
        <taxon>Pseudomonadati</taxon>
        <taxon>Pseudomonadota</taxon>
        <taxon>Betaproteobacteria</taxon>
        <taxon>Burkholderiales</taxon>
        <taxon>Oxalobacteraceae</taxon>
        <taxon>Noviherbaspirillum</taxon>
    </lineage>
</organism>
<protein>
    <submittedName>
        <fullName evidence="1">DUF3987 domain-containing protein</fullName>
    </submittedName>
</protein>
<name>A0A934W668_9BURK</name>
<comment type="caution">
    <text evidence="1">The sequence shown here is derived from an EMBL/GenBank/DDBJ whole genome shotgun (WGS) entry which is preliminary data.</text>
</comment>